<proteinExistence type="predicted"/>
<dbReference type="RefSeq" id="WP_169161880.1">
    <property type="nucleotide sequence ID" value="NZ_JABBFW010000014.1"/>
</dbReference>
<dbReference type="EMBL" id="JABBFW010000014">
    <property type="protein sequence ID" value="NML16974.1"/>
    <property type="molecule type" value="Genomic_DNA"/>
</dbReference>
<accession>A0A848FBU3</accession>
<dbReference type="Proteomes" id="UP000574067">
    <property type="component" value="Unassembled WGS sequence"/>
</dbReference>
<reference evidence="2 3" key="1">
    <citation type="submission" date="2020-04" db="EMBL/GenBank/DDBJ databases">
        <title>Azohydromonas sp. isolated from soil.</title>
        <authorList>
            <person name="Dahal R.H."/>
        </authorList>
    </citation>
    <scope>NUCLEOTIDE SEQUENCE [LARGE SCALE GENOMIC DNA]</scope>
    <source>
        <strain evidence="2 3">G-1-1-14</strain>
    </source>
</reference>
<evidence type="ECO:0000313" key="2">
    <source>
        <dbReference type="EMBL" id="NML16974.1"/>
    </source>
</evidence>
<protein>
    <submittedName>
        <fullName evidence="2">Uncharacterized protein</fullName>
    </submittedName>
</protein>
<evidence type="ECO:0000256" key="1">
    <source>
        <dbReference type="SAM" id="MobiDB-lite"/>
    </source>
</evidence>
<sequence length="123" mass="13965">MKVKRRPHAHAERIRARRHEQHHPVLASQPCDAGGLRTGACFDHEMRVWRESCRDARAATRKQRAAIRETWRAWPGPVTVLCFRYIVDLHTGALDQRRQAAVQATLGVARADIEAALQASAQR</sequence>
<organism evidence="2 3">
    <name type="scientific">Azohydromonas caseinilytica</name>
    <dbReference type="NCBI Taxonomy" id="2728836"/>
    <lineage>
        <taxon>Bacteria</taxon>
        <taxon>Pseudomonadati</taxon>
        <taxon>Pseudomonadota</taxon>
        <taxon>Betaproteobacteria</taxon>
        <taxon>Burkholderiales</taxon>
        <taxon>Sphaerotilaceae</taxon>
        <taxon>Azohydromonas</taxon>
    </lineage>
</organism>
<name>A0A848FBU3_9BURK</name>
<keyword evidence="3" id="KW-1185">Reference proteome</keyword>
<comment type="caution">
    <text evidence="2">The sequence shown here is derived from an EMBL/GenBank/DDBJ whole genome shotgun (WGS) entry which is preliminary data.</text>
</comment>
<dbReference type="AlphaFoldDB" id="A0A848FBU3"/>
<feature type="region of interest" description="Disordered" evidence="1">
    <location>
        <begin position="1"/>
        <end position="29"/>
    </location>
</feature>
<evidence type="ECO:0000313" key="3">
    <source>
        <dbReference type="Proteomes" id="UP000574067"/>
    </source>
</evidence>
<gene>
    <name evidence="2" type="ORF">HHL10_18495</name>
</gene>